<evidence type="ECO:0000313" key="2">
    <source>
        <dbReference type="Proteomes" id="UP000288212"/>
    </source>
</evidence>
<reference evidence="1 2" key="1">
    <citation type="journal article" date="2011" name="Front. Microbiol.">
        <title>Genomic signatures of strain selection and enhancement in Bacillus atrophaeus var. globigii, a historical biowarfare simulant.</title>
        <authorList>
            <person name="Gibbons H.S."/>
            <person name="Broomall S.M."/>
            <person name="McNew L.A."/>
            <person name="Daligault H."/>
            <person name="Chapman C."/>
            <person name="Bruce D."/>
            <person name="Karavis M."/>
            <person name="Krepps M."/>
            <person name="McGregor P.A."/>
            <person name="Hong C."/>
            <person name="Park K.H."/>
            <person name="Akmal A."/>
            <person name="Feldman A."/>
            <person name="Lin J.S."/>
            <person name="Chang W.E."/>
            <person name="Higgs B.W."/>
            <person name="Demirev P."/>
            <person name="Lindquist J."/>
            <person name="Liem A."/>
            <person name="Fochler E."/>
            <person name="Read T.D."/>
            <person name="Tapia R."/>
            <person name="Johnson S."/>
            <person name="Bishop-Lilly K.A."/>
            <person name="Detter C."/>
            <person name="Han C."/>
            <person name="Sozhamannan S."/>
            <person name="Rosenzweig C.N."/>
            <person name="Skowronski E.W."/>
        </authorList>
    </citation>
    <scope>NUCLEOTIDE SEQUENCE [LARGE SCALE GENOMIC DNA]</scope>
    <source>
        <strain evidence="1 2">AK5</strain>
    </source>
</reference>
<dbReference type="OrthoDB" id="9779853at2"/>
<comment type="caution">
    <text evidence="1">The sequence shown here is derived from an EMBL/GenBank/DDBJ whole genome shotgun (WGS) entry which is preliminary data.</text>
</comment>
<proteinExistence type="predicted"/>
<gene>
    <name evidence="1" type="ORF">CWE06_05765</name>
</gene>
<evidence type="ECO:0000313" key="1">
    <source>
        <dbReference type="EMBL" id="RUO20135.1"/>
    </source>
</evidence>
<dbReference type="Proteomes" id="UP000288212">
    <property type="component" value="Unassembled WGS sequence"/>
</dbReference>
<organism evidence="1 2">
    <name type="scientific">Aliidiomarina haloalkalitolerans</name>
    <dbReference type="NCBI Taxonomy" id="859059"/>
    <lineage>
        <taxon>Bacteria</taxon>
        <taxon>Pseudomonadati</taxon>
        <taxon>Pseudomonadota</taxon>
        <taxon>Gammaproteobacteria</taxon>
        <taxon>Alteromonadales</taxon>
        <taxon>Idiomarinaceae</taxon>
        <taxon>Aliidiomarina</taxon>
    </lineage>
</organism>
<protein>
    <recommendedName>
        <fullName evidence="3">Alpha/beta hydrolase</fullName>
    </recommendedName>
</protein>
<accession>A0A432VUI0</accession>
<dbReference type="RefSeq" id="WP_126792088.1">
    <property type="nucleotide sequence ID" value="NZ_PIPI01000003.1"/>
</dbReference>
<evidence type="ECO:0008006" key="3">
    <source>
        <dbReference type="Google" id="ProtNLM"/>
    </source>
</evidence>
<name>A0A432VUI0_9GAMM</name>
<dbReference type="EMBL" id="PIPI01000003">
    <property type="protein sequence ID" value="RUO20135.1"/>
    <property type="molecule type" value="Genomic_DNA"/>
</dbReference>
<dbReference type="AlphaFoldDB" id="A0A432VUI0"/>
<sequence>MRAVQNGAPYATPEQVQKNYEDQFVHVAKQYHRFAFAEQSRHFIMADAPEWLVAMIQEFITEL</sequence>
<keyword evidence="2" id="KW-1185">Reference proteome</keyword>